<feature type="transmembrane region" description="Helical" evidence="9">
    <location>
        <begin position="78"/>
        <end position="97"/>
    </location>
</feature>
<feature type="transmembrane region" description="Helical" evidence="9">
    <location>
        <begin position="12"/>
        <end position="32"/>
    </location>
</feature>
<dbReference type="PANTHER" id="PTHR32024">
    <property type="entry name" value="TRK SYSTEM POTASSIUM UPTAKE PROTEIN TRKG-RELATED"/>
    <property type="match status" value="1"/>
</dbReference>
<keyword evidence="8 9" id="KW-0472">Membrane</keyword>
<keyword evidence="5 9" id="KW-0812">Transmembrane</keyword>
<comment type="similarity">
    <text evidence="2">Belongs to the TrkH potassium transport family.</text>
</comment>
<organism evidence="10 11">
    <name type="scientific">Marinilactibacillus psychrotolerans</name>
    <dbReference type="NCBI Taxonomy" id="191770"/>
    <lineage>
        <taxon>Bacteria</taxon>
        <taxon>Bacillati</taxon>
        <taxon>Bacillota</taxon>
        <taxon>Bacilli</taxon>
        <taxon>Lactobacillales</taxon>
        <taxon>Carnobacteriaceae</taxon>
        <taxon>Marinilactibacillus</taxon>
    </lineage>
</organism>
<reference evidence="10" key="1">
    <citation type="submission" date="2019-08" db="EMBL/GenBank/DDBJ databases">
        <title>Marinilactibacillus psychrotolerans M13-2T whole genome sequencing project.</title>
        <authorList>
            <person name="Ishikawa M."/>
            <person name="Suzuki T."/>
            <person name="Matsutani M."/>
        </authorList>
    </citation>
    <scope>NUCLEOTIDE SEQUENCE</scope>
    <source>
        <strain evidence="10">M13-2T</strain>
    </source>
</reference>
<feature type="transmembrane region" description="Helical" evidence="9">
    <location>
        <begin position="399"/>
        <end position="418"/>
    </location>
</feature>
<feature type="transmembrane region" description="Helical" evidence="9">
    <location>
        <begin position="38"/>
        <end position="57"/>
    </location>
</feature>
<feature type="transmembrane region" description="Helical" evidence="9">
    <location>
        <begin position="327"/>
        <end position="350"/>
    </location>
</feature>
<name>A0AAV3WR55_9LACT</name>
<dbReference type="GO" id="GO:0008324">
    <property type="term" value="F:monoatomic cation transmembrane transporter activity"/>
    <property type="evidence" value="ECO:0007669"/>
    <property type="project" value="InterPro"/>
</dbReference>
<evidence type="ECO:0000256" key="1">
    <source>
        <dbReference type="ARBA" id="ARBA00004651"/>
    </source>
</evidence>
<dbReference type="RefSeq" id="WP_091760590.1">
    <property type="nucleotide sequence ID" value="NZ_BJVX01000006.1"/>
</dbReference>
<sequence length="490" mass="54239">MNFKFKELNNIGKLMIIIGTLTLVPLGMIPFYPQDSVYSMSFIIPSLFSILGGLVVGKKFKSQSTEIDFQYMNQTGSLIVLFAWFYGFFMGAFPFYLSNQLTFIQSLYEAVSGWTTTGLSVMDVSVTPPIFLFYRSFMQFCGGLGFMMMMIMLIQGKESMSLYNAEGHTDRLMPNIKNTAQVIFKMYSFFLAIGTMVYILFGMPILDSLLHAMSALSTGGFSTEVNSIGAYESLKIEAVTIMLMVIGTTNFAVLLLLARRKFSQLIKVSELRFFGLILLVFLPLLSFSIFSEMYMGLGESFRHALFNIVSALSTTGYSTTTYDTWPAAGIGIMIIMMVIGGGLGSTAGGLKLTRVYLMLRILGLNIKKRVSSTRRVNTAYYQTAQGKQEIDTSLMTDTIGFITFYILILLTGGILITWTSGATLTEAMFEFASSLGTVGLSIGLTGPSTDYGTLIIQMFGMILGRLEIFIILVGAYSGMYSLKHKFRKTA</sequence>
<evidence type="ECO:0000256" key="7">
    <source>
        <dbReference type="ARBA" id="ARBA00023065"/>
    </source>
</evidence>
<evidence type="ECO:0000256" key="8">
    <source>
        <dbReference type="ARBA" id="ARBA00023136"/>
    </source>
</evidence>
<keyword evidence="4" id="KW-1003">Cell membrane</keyword>
<evidence type="ECO:0000256" key="3">
    <source>
        <dbReference type="ARBA" id="ARBA00022448"/>
    </source>
</evidence>
<dbReference type="Pfam" id="PF02386">
    <property type="entry name" value="TrkH"/>
    <property type="match status" value="1"/>
</dbReference>
<feature type="transmembrane region" description="Helical" evidence="9">
    <location>
        <begin position="454"/>
        <end position="478"/>
    </location>
</feature>
<dbReference type="GO" id="GO:0030001">
    <property type="term" value="P:metal ion transport"/>
    <property type="evidence" value="ECO:0007669"/>
    <property type="project" value="UniProtKB-ARBA"/>
</dbReference>
<gene>
    <name evidence="10" type="ORF">M132T_13040</name>
</gene>
<feature type="transmembrane region" description="Helical" evidence="9">
    <location>
        <begin position="238"/>
        <end position="258"/>
    </location>
</feature>
<proteinExistence type="inferred from homology"/>
<evidence type="ECO:0000256" key="2">
    <source>
        <dbReference type="ARBA" id="ARBA00009137"/>
    </source>
</evidence>
<dbReference type="InterPro" id="IPR003445">
    <property type="entry name" value="Cat_transpt"/>
</dbReference>
<evidence type="ECO:0000256" key="5">
    <source>
        <dbReference type="ARBA" id="ARBA00022692"/>
    </source>
</evidence>
<dbReference type="Proteomes" id="UP000887127">
    <property type="component" value="Unassembled WGS sequence"/>
</dbReference>
<comment type="caution">
    <text evidence="10">The sequence shown here is derived from an EMBL/GenBank/DDBJ whole genome shotgun (WGS) entry which is preliminary data.</text>
</comment>
<keyword evidence="7" id="KW-0406">Ion transport</keyword>
<evidence type="ECO:0000256" key="4">
    <source>
        <dbReference type="ARBA" id="ARBA00022475"/>
    </source>
</evidence>
<feature type="transmembrane region" description="Helical" evidence="9">
    <location>
        <begin position="270"/>
        <end position="290"/>
    </location>
</feature>
<keyword evidence="6 9" id="KW-1133">Transmembrane helix</keyword>
<dbReference type="EMBL" id="BKBI01000008">
    <property type="protein sequence ID" value="GEQ35796.1"/>
    <property type="molecule type" value="Genomic_DNA"/>
</dbReference>
<accession>A0AAV3WR55</accession>
<feature type="transmembrane region" description="Helical" evidence="9">
    <location>
        <begin position="186"/>
        <end position="206"/>
    </location>
</feature>
<dbReference type="GO" id="GO:0005886">
    <property type="term" value="C:plasma membrane"/>
    <property type="evidence" value="ECO:0007669"/>
    <property type="project" value="UniProtKB-SubCell"/>
</dbReference>
<dbReference type="GeneID" id="96911098"/>
<protein>
    <submittedName>
        <fullName evidence="10">Potassium transporter</fullName>
    </submittedName>
</protein>
<dbReference type="AlphaFoldDB" id="A0AAV3WR55"/>
<evidence type="ECO:0000256" key="6">
    <source>
        <dbReference type="ARBA" id="ARBA00022989"/>
    </source>
</evidence>
<evidence type="ECO:0000313" key="11">
    <source>
        <dbReference type="Proteomes" id="UP000887127"/>
    </source>
</evidence>
<evidence type="ECO:0000313" key="10">
    <source>
        <dbReference type="EMBL" id="GEQ35796.1"/>
    </source>
</evidence>
<comment type="subcellular location">
    <subcellularLocation>
        <location evidence="1">Cell membrane</location>
        <topology evidence="1">Multi-pass membrane protein</topology>
    </subcellularLocation>
</comment>
<feature type="transmembrane region" description="Helical" evidence="9">
    <location>
        <begin position="132"/>
        <end position="154"/>
    </location>
</feature>
<evidence type="ECO:0000256" key="9">
    <source>
        <dbReference type="SAM" id="Phobius"/>
    </source>
</evidence>
<dbReference type="PANTHER" id="PTHR32024:SF2">
    <property type="entry name" value="TRK SYSTEM POTASSIUM UPTAKE PROTEIN TRKG-RELATED"/>
    <property type="match status" value="1"/>
</dbReference>
<keyword evidence="3" id="KW-0813">Transport</keyword>